<gene>
    <name evidence="4" type="ORF">C2E21_2218</name>
</gene>
<feature type="compositionally biased region" description="Polar residues" evidence="2">
    <location>
        <begin position="645"/>
        <end position="659"/>
    </location>
</feature>
<feature type="compositionally biased region" description="Polar residues" evidence="2">
    <location>
        <begin position="531"/>
        <end position="547"/>
    </location>
</feature>
<evidence type="ECO:0000313" key="5">
    <source>
        <dbReference type="Proteomes" id="UP000239899"/>
    </source>
</evidence>
<keyword evidence="5" id="KW-1185">Reference proteome</keyword>
<feature type="region of interest" description="Disordered" evidence="2">
    <location>
        <begin position="574"/>
        <end position="789"/>
    </location>
</feature>
<feature type="coiled-coil region" evidence="1">
    <location>
        <begin position="798"/>
        <end position="845"/>
    </location>
</feature>
<dbReference type="PANTHER" id="PTHR45181:SF4">
    <property type="entry name" value="HEAT SHOCK PROTEIN DNAJ WITH TETRATRICOPEPTIDE REPEAT-CONTAINING PROTEIN"/>
    <property type="match status" value="1"/>
</dbReference>
<feature type="compositionally biased region" description="Low complexity" evidence="2">
    <location>
        <begin position="660"/>
        <end position="693"/>
    </location>
</feature>
<feature type="coiled-coil region" evidence="1">
    <location>
        <begin position="316"/>
        <end position="392"/>
    </location>
</feature>
<dbReference type="PANTHER" id="PTHR45181">
    <property type="entry name" value="HEAT SHOCK PROTEIN DNAJ WITH TETRATRICOPEPTIDE REPEAT-CONTAINING PROTEIN"/>
    <property type="match status" value="1"/>
</dbReference>
<organism evidence="4 5">
    <name type="scientific">Chlorella sorokiniana</name>
    <name type="common">Freshwater green alga</name>
    <dbReference type="NCBI Taxonomy" id="3076"/>
    <lineage>
        <taxon>Eukaryota</taxon>
        <taxon>Viridiplantae</taxon>
        <taxon>Chlorophyta</taxon>
        <taxon>core chlorophytes</taxon>
        <taxon>Trebouxiophyceae</taxon>
        <taxon>Chlorellales</taxon>
        <taxon>Chlorellaceae</taxon>
        <taxon>Chlorella clade</taxon>
        <taxon>Chlorella</taxon>
    </lineage>
</organism>
<evidence type="ECO:0000256" key="2">
    <source>
        <dbReference type="SAM" id="MobiDB-lite"/>
    </source>
</evidence>
<dbReference type="InterPro" id="IPR001623">
    <property type="entry name" value="DnaJ_domain"/>
</dbReference>
<dbReference type="CDD" id="cd06257">
    <property type="entry name" value="DnaJ"/>
    <property type="match status" value="1"/>
</dbReference>
<feature type="compositionally biased region" description="Low complexity" evidence="2">
    <location>
        <begin position="156"/>
        <end position="172"/>
    </location>
</feature>
<feature type="region of interest" description="Disordered" evidence="2">
    <location>
        <begin position="1"/>
        <end position="27"/>
    </location>
</feature>
<feature type="compositionally biased region" description="Acidic residues" evidence="2">
    <location>
        <begin position="608"/>
        <end position="630"/>
    </location>
</feature>
<dbReference type="Gene3D" id="1.25.40.10">
    <property type="entry name" value="Tetratricopeptide repeat domain"/>
    <property type="match status" value="1"/>
</dbReference>
<dbReference type="SUPFAM" id="SSF48452">
    <property type="entry name" value="TPR-like"/>
    <property type="match status" value="1"/>
</dbReference>
<protein>
    <submittedName>
        <fullName evidence="4">Chaperone dnaJ isoform A</fullName>
    </submittedName>
</protein>
<feature type="region of interest" description="Disordered" evidence="2">
    <location>
        <begin position="463"/>
        <end position="556"/>
    </location>
</feature>
<dbReference type="SMART" id="SM00028">
    <property type="entry name" value="TPR"/>
    <property type="match status" value="3"/>
</dbReference>
<dbReference type="OrthoDB" id="10250354at2759"/>
<feature type="coiled-coil region" evidence="1">
    <location>
        <begin position="421"/>
        <end position="452"/>
    </location>
</feature>
<comment type="caution">
    <text evidence="4">The sequence shown here is derived from an EMBL/GenBank/DDBJ whole genome shotgun (WGS) entry which is preliminary data.</text>
</comment>
<dbReference type="Pfam" id="PF00226">
    <property type="entry name" value="DnaJ"/>
    <property type="match status" value="1"/>
</dbReference>
<evidence type="ECO:0000256" key="1">
    <source>
        <dbReference type="SAM" id="Coils"/>
    </source>
</evidence>
<dbReference type="PRINTS" id="PR00625">
    <property type="entry name" value="JDOMAIN"/>
</dbReference>
<dbReference type="STRING" id="3076.A0A2P6TYD9"/>
<dbReference type="PROSITE" id="PS50076">
    <property type="entry name" value="DNAJ_2"/>
    <property type="match status" value="1"/>
</dbReference>
<dbReference type="Gene3D" id="1.10.287.110">
    <property type="entry name" value="DnaJ domain"/>
    <property type="match status" value="1"/>
</dbReference>
<dbReference type="Proteomes" id="UP000239899">
    <property type="component" value="Unassembled WGS sequence"/>
</dbReference>
<dbReference type="SMART" id="SM00271">
    <property type="entry name" value="DnaJ"/>
    <property type="match status" value="1"/>
</dbReference>
<evidence type="ECO:0000259" key="3">
    <source>
        <dbReference type="PROSITE" id="PS50076"/>
    </source>
</evidence>
<dbReference type="InterPro" id="IPR036869">
    <property type="entry name" value="J_dom_sf"/>
</dbReference>
<keyword evidence="1" id="KW-0175">Coiled coil</keyword>
<feature type="region of interest" description="Disordered" evidence="2">
    <location>
        <begin position="49"/>
        <end position="172"/>
    </location>
</feature>
<dbReference type="InterPro" id="IPR011990">
    <property type="entry name" value="TPR-like_helical_dom_sf"/>
</dbReference>
<dbReference type="AlphaFoldDB" id="A0A2P6TYD9"/>
<reference evidence="4 5" key="1">
    <citation type="journal article" date="2018" name="Plant J.">
        <title>Genome sequences of Chlorella sorokiniana UTEX 1602 and Micractinium conductrix SAG 241.80: implications to maltose excretion by a green alga.</title>
        <authorList>
            <person name="Arriola M.B."/>
            <person name="Velmurugan N."/>
            <person name="Zhang Y."/>
            <person name="Plunkett M.H."/>
            <person name="Hondzo H."/>
            <person name="Barney B.M."/>
        </authorList>
    </citation>
    <scope>NUCLEOTIDE SEQUENCE [LARGE SCALE GENOMIC DNA]</scope>
    <source>
        <strain evidence="5">UTEX 1602</strain>
    </source>
</reference>
<dbReference type="InterPro" id="IPR019734">
    <property type="entry name" value="TPR_rpt"/>
</dbReference>
<evidence type="ECO:0000313" key="4">
    <source>
        <dbReference type="EMBL" id="PRW59068.1"/>
    </source>
</evidence>
<dbReference type="SUPFAM" id="SSF46565">
    <property type="entry name" value="Chaperone J-domain"/>
    <property type="match status" value="1"/>
</dbReference>
<sequence>MQTASSGRRRSSGAAAATSPPATTAVPDLLQQLRALGGMGQGKTYAGMAAAGRSSGTGYATGSRDGRSAFFRPAADHKQARHRGTPAAGSVTPPTGARPAARFPTPGSAASPFPDDDILFQMSGLKPLRTASRLEREQQQQQQQQHARGMHRTQSAPAAEAEAAQAAAVAAAGRSPPLNRAFSFAAEPSPRRQGVPLPTAPRNTAGVIDAAGVTVPCGQQQLAGEVEDAIELELHPAGEAADPCTGSYSSAGWARPECAAHEPGCGNAAAAAAPSAAPLEEAEAAEADFDEQAGPAWSEELLNWMLSEKTGLLVEAQRAQRRQQELGAEVERLRARGAGAEKEVQRLLAERRALLDRVQRLSAAEAEASARAERLTMENDALAQELAHSQEVCREMLAARRAARDALADVSAHNCRLLAAYVEKKREAAAAAEALAAHQRESEARIRSLEAQLRAVQAGAAVGRLRSPPPSPPTHSGAASPADSCGAGEAVPCEPHPEVSQQSPPYGTSGAAGSPGLSPQQASPQPDKENQGGNWSPAGTSRRQQAGSKAAQWDEERSELLSLLERLQDQLSAHAELAASARRGSRPPQRQHATPPPSPFCQPLFDGHDEEEAGLAAAAEEDTAAEEADEAGGMPQCSGEPTAYTPATAQRSSRATSNLEASFDSASGSSGPASEEPSAEEVGAGGSSPAVAAHPVFDSPLPPESVARSGAPSPPSVRPAQSPAADEQRQGEEQTPSSRPATSAASLEEAAEEQQGQPIPRARSSAGGSQTLETFLSPPAGSSPVACAVPTSSAGLQASAQQQRLQQAEQRAAELEAELQRLRVASAAAEERAACEERRRAAEAAKAAGNSAFQAQRFEEAAAHYSAGLEAGAAGDEPTLAAVLHCNRAAAHHACGRYLDALADCYRAETLDASYARVYHRRADAFWALGAYDAAAQDLAHLLKLGAGQEVVARLADAQRRATAQEPVNHYAVLGVKPAATPGEIKSAYKRLALVFHPDKAAGAAGLGTEAAHAIFKLLSEAHRVLADAEARRHYDIAALRFKYRRFYSHAGL</sequence>
<name>A0A2P6TYD9_CHLSO</name>
<feature type="compositionally biased region" description="Low complexity" evidence="2">
    <location>
        <begin position="1"/>
        <end position="25"/>
    </location>
</feature>
<proteinExistence type="predicted"/>
<accession>A0A2P6TYD9</accession>
<feature type="domain" description="J" evidence="3">
    <location>
        <begin position="969"/>
        <end position="1039"/>
    </location>
</feature>
<dbReference type="EMBL" id="LHPG02000004">
    <property type="protein sequence ID" value="PRW59068.1"/>
    <property type="molecule type" value="Genomic_DNA"/>
</dbReference>
<feature type="compositionally biased region" description="Low complexity" evidence="2">
    <location>
        <begin position="735"/>
        <end position="748"/>
    </location>
</feature>